<sequence>MMIKHNGGWILYVKVRKIYFGTIDMKRKVGKTPLFVASSSLDQNSSANLSFVCMIS</sequence>
<dbReference type="AlphaFoldDB" id="A0A1X2HR88"/>
<evidence type="ECO:0000313" key="2">
    <source>
        <dbReference type="Proteomes" id="UP000193560"/>
    </source>
</evidence>
<dbReference type="EMBL" id="MCGE01000054">
    <property type="protein sequence ID" value="ORZ02115.1"/>
    <property type="molecule type" value="Genomic_DNA"/>
</dbReference>
<protein>
    <submittedName>
        <fullName evidence="1">Uncharacterized protein</fullName>
    </submittedName>
</protein>
<reference evidence="1 2" key="1">
    <citation type="submission" date="2016-07" db="EMBL/GenBank/DDBJ databases">
        <title>Pervasive Adenine N6-methylation of Active Genes in Fungi.</title>
        <authorList>
            <consortium name="DOE Joint Genome Institute"/>
            <person name="Mondo S.J."/>
            <person name="Dannebaum R.O."/>
            <person name="Kuo R.C."/>
            <person name="Labutti K."/>
            <person name="Haridas S."/>
            <person name="Kuo A."/>
            <person name="Salamov A."/>
            <person name="Ahrendt S.R."/>
            <person name="Lipzen A."/>
            <person name="Sullivan W."/>
            <person name="Andreopoulos W.B."/>
            <person name="Clum A."/>
            <person name="Lindquist E."/>
            <person name="Daum C."/>
            <person name="Ramamoorthy G.K."/>
            <person name="Gryganskyi A."/>
            <person name="Culley D."/>
            <person name="Magnuson J.K."/>
            <person name="James T.Y."/>
            <person name="O'Malley M.A."/>
            <person name="Stajich J.E."/>
            <person name="Spatafora J.W."/>
            <person name="Visel A."/>
            <person name="Grigoriev I.V."/>
        </authorList>
    </citation>
    <scope>NUCLEOTIDE SEQUENCE [LARGE SCALE GENOMIC DNA]</scope>
    <source>
        <strain evidence="1 2">NRRL 1336</strain>
    </source>
</reference>
<comment type="caution">
    <text evidence="1">The sequence shown here is derived from an EMBL/GenBank/DDBJ whole genome shotgun (WGS) entry which is preliminary data.</text>
</comment>
<name>A0A1X2HR88_9FUNG</name>
<accession>A0A1X2HR88</accession>
<organism evidence="1 2">
    <name type="scientific">Absidia repens</name>
    <dbReference type="NCBI Taxonomy" id="90262"/>
    <lineage>
        <taxon>Eukaryota</taxon>
        <taxon>Fungi</taxon>
        <taxon>Fungi incertae sedis</taxon>
        <taxon>Mucoromycota</taxon>
        <taxon>Mucoromycotina</taxon>
        <taxon>Mucoromycetes</taxon>
        <taxon>Mucorales</taxon>
        <taxon>Cunninghamellaceae</taxon>
        <taxon>Absidia</taxon>
    </lineage>
</organism>
<evidence type="ECO:0000313" key="1">
    <source>
        <dbReference type="EMBL" id="ORZ02115.1"/>
    </source>
</evidence>
<gene>
    <name evidence="1" type="ORF">BCR42DRAFT_429683</name>
</gene>
<dbReference type="Proteomes" id="UP000193560">
    <property type="component" value="Unassembled WGS sequence"/>
</dbReference>
<proteinExistence type="predicted"/>
<keyword evidence="2" id="KW-1185">Reference proteome</keyword>